<gene>
    <name evidence="1" type="ORF">O1611_g7004</name>
</gene>
<sequence length="398" mass="44762">MTKCKILALFALGELFSSRYSNSVLEVPGLAYFSHASKAYAMLQERPSIECIEVAMILDASLRQHLNWTWWTSYVLDNTCAAISSQIPSISDKDIFVDMPFNMPGAEKRDVDKFDYILARTRLARLSKRIISSLYGRIQQQDPYLQRLQHALRDLRQWLQALPTTLQMDPEQAHSTPENVKFLHLVFNQALTTRPILLHVLRIQRQCGQSPSEPSQFHISDNVRSLANACIRCARHSYTILVDLWMEGLFRTFDYFNTQFLFSAATVLAVSSLLLGIGDTGDIECLELASQLLVKLRDAGSFAAAELCQHILALKEVVQVSASDSPPTQLARAEVIEAEGAVSGTQISGTLDLLAEMSPMSAEMALSAPSIEAFLLENKLEFGYFDTIFDTMQQEWFY</sequence>
<comment type="caution">
    <text evidence="1">The sequence shown here is derived from an EMBL/GenBank/DDBJ whole genome shotgun (WGS) entry which is preliminary data.</text>
</comment>
<evidence type="ECO:0000313" key="2">
    <source>
        <dbReference type="Proteomes" id="UP001153332"/>
    </source>
</evidence>
<accession>A0ACC2JGN7</accession>
<keyword evidence="2" id="KW-1185">Reference proteome</keyword>
<evidence type="ECO:0000313" key="1">
    <source>
        <dbReference type="EMBL" id="KAJ8126634.1"/>
    </source>
</evidence>
<proteinExistence type="predicted"/>
<protein>
    <submittedName>
        <fullName evidence="1">Uncharacterized protein</fullName>
    </submittedName>
</protein>
<dbReference type="EMBL" id="JAPUUL010001769">
    <property type="protein sequence ID" value="KAJ8126634.1"/>
    <property type="molecule type" value="Genomic_DNA"/>
</dbReference>
<organism evidence="1 2">
    <name type="scientific">Lasiodiplodia mahajangana</name>
    <dbReference type="NCBI Taxonomy" id="1108764"/>
    <lineage>
        <taxon>Eukaryota</taxon>
        <taxon>Fungi</taxon>
        <taxon>Dikarya</taxon>
        <taxon>Ascomycota</taxon>
        <taxon>Pezizomycotina</taxon>
        <taxon>Dothideomycetes</taxon>
        <taxon>Dothideomycetes incertae sedis</taxon>
        <taxon>Botryosphaeriales</taxon>
        <taxon>Botryosphaeriaceae</taxon>
        <taxon>Lasiodiplodia</taxon>
    </lineage>
</organism>
<name>A0ACC2JGN7_9PEZI</name>
<reference evidence="1" key="1">
    <citation type="submission" date="2022-12" db="EMBL/GenBank/DDBJ databases">
        <title>Genome Sequence of Lasiodiplodia mahajangana.</title>
        <authorList>
            <person name="Buettner E."/>
        </authorList>
    </citation>
    <scope>NUCLEOTIDE SEQUENCE</scope>
    <source>
        <strain evidence="1">VT137</strain>
    </source>
</reference>
<dbReference type="Proteomes" id="UP001153332">
    <property type="component" value="Unassembled WGS sequence"/>
</dbReference>